<dbReference type="SMART" id="SM00388">
    <property type="entry name" value="HisKA"/>
    <property type="match status" value="1"/>
</dbReference>
<evidence type="ECO:0000256" key="3">
    <source>
        <dbReference type="ARBA" id="ARBA00022553"/>
    </source>
</evidence>
<evidence type="ECO:0000256" key="8">
    <source>
        <dbReference type="SAM" id="Phobius"/>
    </source>
</evidence>
<evidence type="ECO:0000256" key="1">
    <source>
        <dbReference type="ARBA" id="ARBA00000085"/>
    </source>
</evidence>
<keyword evidence="5 10" id="KW-0418">Kinase</keyword>
<evidence type="ECO:0000313" key="10">
    <source>
        <dbReference type="EMBL" id="QEC70565.1"/>
    </source>
</evidence>
<dbReference type="InterPro" id="IPR003594">
    <property type="entry name" value="HATPase_dom"/>
</dbReference>
<keyword evidence="4" id="KW-0808">Transferase</keyword>
<dbReference type="InterPro" id="IPR050736">
    <property type="entry name" value="Sensor_HK_Regulatory"/>
</dbReference>
<dbReference type="CDD" id="cd00075">
    <property type="entry name" value="HATPase"/>
    <property type="match status" value="1"/>
</dbReference>
<dbReference type="PROSITE" id="PS50109">
    <property type="entry name" value="HIS_KIN"/>
    <property type="match status" value="1"/>
</dbReference>
<dbReference type="InterPro" id="IPR004358">
    <property type="entry name" value="Sig_transdc_His_kin-like_C"/>
</dbReference>
<dbReference type="InterPro" id="IPR036890">
    <property type="entry name" value="HATPase_C_sf"/>
</dbReference>
<dbReference type="OrthoDB" id="9804645at2"/>
<dbReference type="SMART" id="SM00387">
    <property type="entry name" value="HATPase_c"/>
    <property type="match status" value="1"/>
</dbReference>
<dbReference type="PANTHER" id="PTHR43711:SF1">
    <property type="entry name" value="HISTIDINE KINASE 1"/>
    <property type="match status" value="1"/>
</dbReference>
<keyword evidence="7 8" id="KW-0472">Membrane</keyword>
<keyword evidence="8" id="KW-0812">Transmembrane</keyword>
<dbReference type="GO" id="GO:0000155">
    <property type="term" value="F:phosphorelay sensor kinase activity"/>
    <property type="evidence" value="ECO:0007669"/>
    <property type="project" value="InterPro"/>
</dbReference>
<dbReference type="FunFam" id="1.10.287.130:FF:000001">
    <property type="entry name" value="Two-component sensor histidine kinase"/>
    <property type="match status" value="1"/>
</dbReference>
<evidence type="ECO:0000256" key="2">
    <source>
        <dbReference type="ARBA" id="ARBA00012438"/>
    </source>
</evidence>
<dbReference type="InterPro" id="IPR003661">
    <property type="entry name" value="HisK_dim/P_dom"/>
</dbReference>
<dbReference type="Proteomes" id="UP000321291">
    <property type="component" value="Chromosome"/>
</dbReference>
<accession>A0A5B8VHT5</accession>
<keyword evidence="6" id="KW-0902">Two-component regulatory system</keyword>
<dbReference type="SUPFAM" id="SSF47384">
    <property type="entry name" value="Homodimeric domain of signal transducing histidine kinase"/>
    <property type="match status" value="1"/>
</dbReference>
<keyword evidence="3" id="KW-0597">Phosphoprotein</keyword>
<evidence type="ECO:0000256" key="5">
    <source>
        <dbReference type="ARBA" id="ARBA00022777"/>
    </source>
</evidence>
<organism evidence="10 11">
    <name type="scientific">Arachidicoccus ginsenosidivorans</name>
    <dbReference type="NCBI Taxonomy" id="496057"/>
    <lineage>
        <taxon>Bacteria</taxon>
        <taxon>Pseudomonadati</taxon>
        <taxon>Bacteroidota</taxon>
        <taxon>Chitinophagia</taxon>
        <taxon>Chitinophagales</taxon>
        <taxon>Chitinophagaceae</taxon>
        <taxon>Arachidicoccus</taxon>
    </lineage>
</organism>
<comment type="catalytic activity">
    <reaction evidence="1">
        <text>ATP + protein L-histidine = ADP + protein N-phospho-L-histidine.</text>
        <dbReference type="EC" id="2.7.13.3"/>
    </reaction>
</comment>
<dbReference type="EMBL" id="CP042434">
    <property type="protein sequence ID" value="QEC70565.1"/>
    <property type="molecule type" value="Genomic_DNA"/>
</dbReference>
<keyword evidence="11" id="KW-1185">Reference proteome</keyword>
<dbReference type="EC" id="2.7.13.3" evidence="2"/>
<dbReference type="Pfam" id="PF02518">
    <property type="entry name" value="HATPase_c"/>
    <property type="match status" value="1"/>
</dbReference>
<evidence type="ECO:0000256" key="6">
    <source>
        <dbReference type="ARBA" id="ARBA00023012"/>
    </source>
</evidence>
<dbReference type="FunFam" id="3.30.565.10:FF:000006">
    <property type="entry name" value="Sensor histidine kinase WalK"/>
    <property type="match status" value="1"/>
</dbReference>
<evidence type="ECO:0000256" key="7">
    <source>
        <dbReference type="ARBA" id="ARBA00023136"/>
    </source>
</evidence>
<dbReference type="Gene3D" id="3.30.565.10">
    <property type="entry name" value="Histidine kinase-like ATPase, C-terminal domain"/>
    <property type="match status" value="1"/>
</dbReference>
<feature type="transmembrane region" description="Helical" evidence="8">
    <location>
        <begin position="12"/>
        <end position="31"/>
    </location>
</feature>
<dbReference type="Gene3D" id="1.10.287.130">
    <property type="match status" value="1"/>
</dbReference>
<evidence type="ECO:0000259" key="9">
    <source>
        <dbReference type="PROSITE" id="PS50109"/>
    </source>
</evidence>
<dbReference type="InterPro" id="IPR005467">
    <property type="entry name" value="His_kinase_dom"/>
</dbReference>
<gene>
    <name evidence="10" type="ORF">FSB73_01430</name>
</gene>
<dbReference type="PANTHER" id="PTHR43711">
    <property type="entry name" value="TWO-COMPONENT HISTIDINE KINASE"/>
    <property type="match status" value="1"/>
</dbReference>
<dbReference type="InterPro" id="IPR036097">
    <property type="entry name" value="HisK_dim/P_sf"/>
</dbReference>
<dbReference type="Pfam" id="PF00512">
    <property type="entry name" value="HisKA"/>
    <property type="match status" value="1"/>
</dbReference>
<proteinExistence type="predicted"/>
<reference evidence="10 11" key="1">
    <citation type="journal article" date="2017" name="Int. J. Syst. Evol. Microbiol.">
        <title>Arachidicoccus ginsenosidivorans sp. nov., with ginsenoside-converting activity isolated from ginseng cultivating soil.</title>
        <authorList>
            <person name="Siddiqi M.Z."/>
            <person name="Aslam Z."/>
            <person name="Im W.T."/>
        </authorList>
    </citation>
    <scope>NUCLEOTIDE SEQUENCE [LARGE SCALE GENOMIC DNA]</scope>
    <source>
        <strain evidence="10 11">Gsoil 809</strain>
    </source>
</reference>
<name>A0A5B8VHT5_9BACT</name>
<evidence type="ECO:0000256" key="4">
    <source>
        <dbReference type="ARBA" id="ARBA00022679"/>
    </source>
</evidence>
<evidence type="ECO:0000313" key="11">
    <source>
        <dbReference type="Proteomes" id="UP000321291"/>
    </source>
</evidence>
<protein>
    <recommendedName>
        <fullName evidence="2">histidine kinase</fullName>
        <ecNumber evidence="2">2.7.13.3</ecNumber>
    </recommendedName>
</protein>
<dbReference type="CDD" id="cd00082">
    <property type="entry name" value="HisKA"/>
    <property type="match status" value="1"/>
</dbReference>
<dbReference type="PRINTS" id="PR00344">
    <property type="entry name" value="BCTRLSENSOR"/>
</dbReference>
<feature type="transmembrane region" description="Helical" evidence="8">
    <location>
        <begin position="37"/>
        <end position="57"/>
    </location>
</feature>
<sequence length="363" mass="41809">MARTKNFTPAQLALFTALLISVAVGICFLFFRILWWHAAIATLCVFLCNYFIFREVLRRFVFRKIKLIYKLIYQTKASKREEMYYKHILPQKSIQEVEDDVTAWANKRSEELESLRFMEQYRKEFLQNFSHEIKTPIFAVQGYLNILSSGDIEDPEKIKEYLAKAEHNVDRMAHLVSDIDEISKLESGQQKLERSDFIIQDVIKEVLENLHLHIEGKELQFGIKRGCESPVHVYADKEKIRQVIINLVTNAAKYASSIGEVTASVYKMDESRVLVEISDNGIGIAEEHLPRIFERFYRTDSGRSRNSGGTGLGLAICKHIIEAHGQTIHVRSKQNVGTTVGFTLPARKEDVQTFKMQRGENEG</sequence>
<keyword evidence="8" id="KW-1133">Transmembrane helix</keyword>
<feature type="domain" description="Histidine kinase" evidence="9">
    <location>
        <begin position="128"/>
        <end position="348"/>
    </location>
</feature>
<dbReference type="RefSeq" id="WP_146779828.1">
    <property type="nucleotide sequence ID" value="NZ_CP042434.1"/>
</dbReference>
<dbReference type="KEGG" id="agi:FSB73_01430"/>
<dbReference type="AlphaFoldDB" id="A0A5B8VHT5"/>
<dbReference type="SUPFAM" id="SSF55874">
    <property type="entry name" value="ATPase domain of HSP90 chaperone/DNA topoisomerase II/histidine kinase"/>
    <property type="match status" value="1"/>
</dbReference>